<feature type="region of interest" description="Disordered" evidence="1">
    <location>
        <begin position="1"/>
        <end position="34"/>
    </location>
</feature>
<keyword evidence="3" id="KW-1185">Reference proteome</keyword>
<gene>
    <name evidence="2" type="ORF">XH86_12195</name>
</gene>
<proteinExistence type="predicted"/>
<feature type="compositionally biased region" description="Polar residues" evidence="1">
    <location>
        <begin position="21"/>
        <end position="32"/>
    </location>
</feature>
<evidence type="ECO:0000313" key="2">
    <source>
        <dbReference type="EMBL" id="QOZ59404.1"/>
    </source>
</evidence>
<evidence type="ECO:0000256" key="1">
    <source>
        <dbReference type="SAM" id="MobiDB-lite"/>
    </source>
</evidence>
<organism evidence="2 3">
    <name type="scientific">Bradyrhizobium guangdongense</name>
    <dbReference type="NCBI Taxonomy" id="1325090"/>
    <lineage>
        <taxon>Bacteria</taxon>
        <taxon>Pseudomonadati</taxon>
        <taxon>Pseudomonadota</taxon>
        <taxon>Alphaproteobacteria</taxon>
        <taxon>Hyphomicrobiales</taxon>
        <taxon>Nitrobacteraceae</taxon>
        <taxon>Bradyrhizobium</taxon>
    </lineage>
</organism>
<name>A0ABX6UET7_9BRAD</name>
<accession>A0ABX6UET7</accession>
<protein>
    <submittedName>
        <fullName evidence="2">Uncharacterized protein</fullName>
    </submittedName>
</protein>
<reference evidence="2 3" key="1">
    <citation type="submission" date="2018-06" db="EMBL/GenBank/DDBJ databases">
        <title>Comparative genomics of rhizobia nodulating Arachis hypogaea in China.</title>
        <authorList>
            <person name="Li Y."/>
        </authorList>
    </citation>
    <scope>NUCLEOTIDE SEQUENCE [LARGE SCALE GENOMIC DNA]</scope>
    <source>
        <strain evidence="2 3">CCBAU 51658</strain>
    </source>
</reference>
<evidence type="ECO:0000313" key="3">
    <source>
        <dbReference type="Proteomes" id="UP000593880"/>
    </source>
</evidence>
<sequence>MLLPHQQAKLARGAKDKEHAISQTPNTGSLRSMGTVRTFGAAHRAVCADIRRAGSRRYQGAWGYQSGRGAEDVPLRSI</sequence>
<dbReference type="EMBL" id="CP030057">
    <property type="protein sequence ID" value="QOZ59404.1"/>
    <property type="molecule type" value="Genomic_DNA"/>
</dbReference>
<dbReference type="Proteomes" id="UP000593880">
    <property type="component" value="Chromosome"/>
</dbReference>